<accession>A0A4S3KSL4</accession>
<name>A0A4S3KSL4_9GAMM</name>
<keyword evidence="1" id="KW-0812">Transmembrane</keyword>
<dbReference type="PANTHER" id="PTHR15887:SF1">
    <property type="entry name" value="TRANSMEMBRANE PROTEIN 69"/>
    <property type="match status" value="1"/>
</dbReference>
<evidence type="ECO:0000313" key="3">
    <source>
        <dbReference type="Proteomes" id="UP000307749"/>
    </source>
</evidence>
<keyword evidence="1" id="KW-1133">Transmembrane helix</keyword>
<dbReference type="InterPro" id="IPR021836">
    <property type="entry name" value="DUF3429"/>
</dbReference>
<dbReference type="STRING" id="993689.GCA_002077135_02315"/>
<evidence type="ECO:0000256" key="1">
    <source>
        <dbReference type="SAM" id="Phobius"/>
    </source>
</evidence>
<evidence type="ECO:0008006" key="4">
    <source>
        <dbReference type="Google" id="ProtNLM"/>
    </source>
</evidence>
<dbReference type="EMBL" id="MWQO01000015">
    <property type="protein sequence ID" value="THD11194.1"/>
    <property type="molecule type" value="Genomic_DNA"/>
</dbReference>
<dbReference type="Proteomes" id="UP000307749">
    <property type="component" value="Unassembled WGS sequence"/>
</dbReference>
<dbReference type="Pfam" id="PF11911">
    <property type="entry name" value="DUF3429"/>
    <property type="match status" value="1"/>
</dbReference>
<feature type="transmembrane region" description="Helical" evidence="1">
    <location>
        <begin position="96"/>
        <end position="122"/>
    </location>
</feature>
<proteinExistence type="predicted"/>
<keyword evidence="1" id="KW-0472">Membrane</keyword>
<keyword evidence="3" id="KW-1185">Reference proteome</keyword>
<gene>
    <name evidence="2" type="ORF">B1806_04700</name>
</gene>
<dbReference type="AlphaFoldDB" id="A0A4S3KSL4"/>
<sequence>MTDLRMNAPKPPSSATADSVNAPMRMAWTLSLAGLLPLLAALIYAASPTTHWMAGAIVFELYAALVLSFVGGMRWGRALALNEDAARLIEAVIPGLLGFAALLLVPVWIPLAVAMTGMGFAVWLRRDAGDTAWPSAFRRLRVVISLAVLGLHLALAAVLYLRSPY</sequence>
<feature type="transmembrane region" description="Helical" evidence="1">
    <location>
        <begin position="55"/>
        <end position="75"/>
    </location>
</feature>
<evidence type="ECO:0000313" key="2">
    <source>
        <dbReference type="EMBL" id="THD11194.1"/>
    </source>
</evidence>
<reference evidence="2 3" key="1">
    <citation type="submission" date="2017-02" db="EMBL/GenBank/DDBJ databases">
        <title>Whole genome sequencing of Metallibacterium scheffleri DSM 24874 (T).</title>
        <authorList>
            <person name="Kumar S."/>
            <person name="Patil P."/>
            <person name="Patil P.B."/>
        </authorList>
    </citation>
    <scope>NUCLEOTIDE SEQUENCE [LARGE SCALE GENOMIC DNA]</scope>
    <source>
        <strain evidence="2 3">DSM 24874</strain>
    </source>
</reference>
<feature type="transmembrane region" description="Helical" evidence="1">
    <location>
        <begin position="142"/>
        <end position="161"/>
    </location>
</feature>
<dbReference type="PANTHER" id="PTHR15887">
    <property type="entry name" value="TRANSMEMBRANE PROTEIN 69"/>
    <property type="match status" value="1"/>
</dbReference>
<protein>
    <recommendedName>
        <fullName evidence="4">DUF3429 domain-containing protein</fullName>
    </recommendedName>
</protein>
<organism evidence="2 3">
    <name type="scientific">Metallibacterium scheffleri</name>
    <dbReference type="NCBI Taxonomy" id="993689"/>
    <lineage>
        <taxon>Bacteria</taxon>
        <taxon>Pseudomonadati</taxon>
        <taxon>Pseudomonadota</taxon>
        <taxon>Gammaproteobacteria</taxon>
        <taxon>Lysobacterales</taxon>
        <taxon>Rhodanobacteraceae</taxon>
        <taxon>Metallibacterium</taxon>
    </lineage>
</organism>
<comment type="caution">
    <text evidence="2">The sequence shown here is derived from an EMBL/GenBank/DDBJ whole genome shotgun (WGS) entry which is preliminary data.</text>
</comment>